<dbReference type="RefSeq" id="WP_358282908.1">
    <property type="nucleotide sequence ID" value="NZ_JBEYGJ010000014.1"/>
</dbReference>
<dbReference type="InterPro" id="IPR050346">
    <property type="entry name" value="FMO-like"/>
</dbReference>
<sequence>MKQHQPHVAILGAGPVGLDAALACADAGWPFTVYEAADTVAAHVRDWGHVRLFTPWDLNVSRRMRARLPHAPTGDACPTGNELADEILSPVAQLPALEGRIRYRTPVAGIARNGLLKHEQIGTDTRAAAPFRLLLDTPSGSAGGTLTSGEETAEASLVLDCTGTYSHPNTLGQGGIPAPGERALHSRITRTLPAVGDPARWAGTVLLVGAGKSAQTAARDLAALPGTRLEWVVRSPAPDWGAVPDDTLPGRRELVSTAQTLATGGNDRVTVHTGAHVQSLSSAPVAADGDRVLVRLATVDGSREVLADHVVSLTGYTGDHALYRQLQVHECYATGAPMNLSAALLGTAGSDCLTQPATGIAQLRSPEPDFFILGAKSYGRLNTFLLRTGYQQVDEIAAEYAAMEGPRRLGGSASWPAA</sequence>
<name>A0ABW6LDP7_9ACTN</name>
<dbReference type="EMBL" id="JBIAFP010000007">
    <property type="protein sequence ID" value="MFE9225607.1"/>
    <property type="molecule type" value="Genomic_DNA"/>
</dbReference>
<comment type="caution">
    <text evidence="4">The sequence shown here is derived from an EMBL/GenBank/DDBJ whole genome shotgun (WGS) entry which is preliminary data.</text>
</comment>
<keyword evidence="3" id="KW-0560">Oxidoreductase</keyword>
<evidence type="ECO:0000256" key="2">
    <source>
        <dbReference type="ARBA" id="ARBA00022827"/>
    </source>
</evidence>
<organism evidence="4 5">
    <name type="scientific">Streptomyces massasporeus</name>
    <dbReference type="NCBI Taxonomy" id="67324"/>
    <lineage>
        <taxon>Bacteria</taxon>
        <taxon>Bacillati</taxon>
        <taxon>Actinomycetota</taxon>
        <taxon>Actinomycetes</taxon>
        <taxon>Kitasatosporales</taxon>
        <taxon>Streptomycetaceae</taxon>
        <taxon>Streptomyces</taxon>
    </lineage>
</organism>
<evidence type="ECO:0000256" key="1">
    <source>
        <dbReference type="ARBA" id="ARBA00022630"/>
    </source>
</evidence>
<keyword evidence="1" id="KW-0285">Flavoprotein</keyword>
<dbReference type="PANTHER" id="PTHR23023">
    <property type="entry name" value="DIMETHYLANILINE MONOOXYGENASE"/>
    <property type="match status" value="1"/>
</dbReference>
<dbReference type="Gene3D" id="3.50.50.60">
    <property type="entry name" value="FAD/NAD(P)-binding domain"/>
    <property type="match status" value="1"/>
</dbReference>
<gene>
    <name evidence="4" type="ORF">ACFYM3_13415</name>
</gene>
<keyword evidence="5" id="KW-1185">Reference proteome</keyword>
<evidence type="ECO:0000313" key="4">
    <source>
        <dbReference type="EMBL" id="MFE9225607.1"/>
    </source>
</evidence>
<evidence type="ECO:0000256" key="3">
    <source>
        <dbReference type="ARBA" id="ARBA00023002"/>
    </source>
</evidence>
<evidence type="ECO:0008006" key="6">
    <source>
        <dbReference type="Google" id="ProtNLM"/>
    </source>
</evidence>
<dbReference type="SUPFAM" id="SSF51905">
    <property type="entry name" value="FAD/NAD(P)-binding domain"/>
    <property type="match status" value="1"/>
</dbReference>
<keyword evidence="2" id="KW-0274">FAD</keyword>
<evidence type="ECO:0000313" key="5">
    <source>
        <dbReference type="Proteomes" id="UP001601288"/>
    </source>
</evidence>
<dbReference type="PRINTS" id="PR00368">
    <property type="entry name" value="FADPNR"/>
</dbReference>
<dbReference type="Proteomes" id="UP001601288">
    <property type="component" value="Unassembled WGS sequence"/>
</dbReference>
<accession>A0ABW6LDP7</accession>
<dbReference type="InterPro" id="IPR036188">
    <property type="entry name" value="FAD/NAD-bd_sf"/>
</dbReference>
<proteinExistence type="predicted"/>
<reference evidence="4 5" key="1">
    <citation type="submission" date="2024-10" db="EMBL/GenBank/DDBJ databases">
        <title>The Natural Products Discovery Center: Release of the First 8490 Sequenced Strains for Exploring Actinobacteria Biosynthetic Diversity.</title>
        <authorList>
            <person name="Kalkreuter E."/>
            <person name="Kautsar S.A."/>
            <person name="Yang D."/>
            <person name="Bader C.D."/>
            <person name="Teijaro C.N."/>
            <person name="Fluegel L."/>
            <person name="Davis C.M."/>
            <person name="Simpson J.R."/>
            <person name="Lauterbach L."/>
            <person name="Steele A.D."/>
            <person name="Gui C."/>
            <person name="Meng S."/>
            <person name="Li G."/>
            <person name="Viehrig K."/>
            <person name="Ye F."/>
            <person name="Su P."/>
            <person name="Kiefer A.F."/>
            <person name="Nichols A."/>
            <person name="Cepeda A.J."/>
            <person name="Yan W."/>
            <person name="Fan B."/>
            <person name="Jiang Y."/>
            <person name="Adhikari A."/>
            <person name="Zheng C.-J."/>
            <person name="Schuster L."/>
            <person name="Cowan T.M."/>
            <person name="Smanski M.J."/>
            <person name="Chevrette M.G."/>
            <person name="De Carvalho L.P.S."/>
            <person name="Shen B."/>
        </authorList>
    </citation>
    <scope>NUCLEOTIDE SEQUENCE [LARGE SCALE GENOMIC DNA]</scope>
    <source>
        <strain evidence="4 5">NPDC007066</strain>
    </source>
</reference>
<protein>
    <recommendedName>
        <fullName evidence="6">Flavoprotein</fullName>
    </recommendedName>
</protein>